<evidence type="ECO:0000256" key="2">
    <source>
        <dbReference type="ARBA" id="ARBA00005314"/>
    </source>
</evidence>
<evidence type="ECO:0000256" key="8">
    <source>
        <dbReference type="ARBA" id="ARBA00023170"/>
    </source>
</evidence>
<dbReference type="InterPro" id="IPR001879">
    <property type="entry name" value="GPCR_2_extracellular_dom"/>
</dbReference>
<comment type="subcellular location">
    <subcellularLocation>
        <location evidence="1">Cell membrane</location>
        <topology evidence="1">Multi-pass membrane protein</topology>
    </subcellularLocation>
</comment>
<feature type="domain" description="G-protein coupled receptors family 2 profile 2" evidence="13">
    <location>
        <begin position="81"/>
        <end position="335"/>
    </location>
</feature>
<dbReference type="GeneID" id="106475300"/>
<protein>
    <submittedName>
        <fullName evidence="15">Diuretic hormone receptor-like</fullName>
    </submittedName>
</protein>
<evidence type="ECO:0000256" key="5">
    <source>
        <dbReference type="ARBA" id="ARBA00022989"/>
    </source>
</evidence>
<dbReference type="Gene3D" id="1.20.1070.10">
    <property type="entry name" value="Rhodopsin 7-helix transmembrane proteins"/>
    <property type="match status" value="1"/>
</dbReference>
<dbReference type="PROSITE" id="PS00650">
    <property type="entry name" value="G_PROTEIN_RECEP_F2_2"/>
    <property type="match status" value="1"/>
</dbReference>
<dbReference type="InterPro" id="IPR017983">
    <property type="entry name" value="GPCR_2_secretin-like_CS"/>
</dbReference>
<dbReference type="Pfam" id="PF00002">
    <property type="entry name" value="7tm_2"/>
    <property type="match status" value="1"/>
</dbReference>
<dbReference type="PROSITE" id="PS50227">
    <property type="entry name" value="G_PROTEIN_RECEP_F2_3"/>
    <property type="match status" value="1"/>
</dbReference>
<dbReference type="PRINTS" id="PR00249">
    <property type="entry name" value="GPCRSECRETIN"/>
</dbReference>
<dbReference type="SUPFAM" id="SSF81321">
    <property type="entry name" value="Family A G protein-coupled receptor-like"/>
    <property type="match status" value="1"/>
</dbReference>
<evidence type="ECO:0000256" key="4">
    <source>
        <dbReference type="ARBA" id="ARBA00022692"/>
    </source>
</evidence>
<dbReference type="RefSeq" id="XP_013791446.1">
    <property type="nucleotide sequence ID" value="XM_013935992.1"/>
</dbReference>
<keyword evidence="10" id="KW-0807">Transducer</keyword>
<evidence type="ECO:0000256" key="1">
    <source>
        <dbReference type="ARBA" id="ARBA00004651"/>
    </source>
</evidence>
<dbReference type="PRINTS" id="PR01127">
    <property type="entry name" value="DIUHORMONER"/>
</dbReference>
<feature type="domain" description="G-protein coupled receptors family 2 profile 1" evidence="12">
    <location>
        <begin position="1"/>
        <end position="66"/>
    </location>
</feature>
<dbReference type="PANTHER" id="PTHR45620:SF15">
    <property type="entry name" value="DIURETIC HORMONE 44 RECEPTOR 1-RELATED"/>
    <property type="match status" value="1"/>
</dbReference>
<dbReference type="InterPro" id="IPR002001">
    <property type="entry name" value="GPCR_2_diuretic_rcpt"/>
</dbReference>
<keyword evidence="3" id="KW-1003">Cell membrane</keyword>
<organism evidence="14 15">
    <name type="scientific">Limulus polyphemus</name>
    <name type="common">Atlantic horseshoe crab</name>
    <dbReference type="NCBI Taxonomy" id="6850"/>
    <lineage>
        <taxon>Eukaryota</taxon>
        <taxon>Metazoa</taxon>
        <taxon>Ecdysozoa</taxon>
        <taxon>Arthropoda</taxon>
        <taxon>Chelicerata</taxon>
        <taxon>Merostomata</taxon>
        <taxon>Xiphosura</taxon>
        <taxon>Limulidae</taxon>
        <taxon>Limulus</taxon>
    </lineage>
</organism>
<keyword evidence="4 11" id="KW-0812">Transmembrane</keyword>
<dbReference type="PROSITE" id="PS50261">
    <property type="entry name" value="G_PROTEIN_RECEP_F2_4"/>
    <property type="match status" value="1"/>
</dbReference>
<feature type="transmembrane region" description="Helical" evidence="11">
    <location>
        <begin position="157"/>
        <end position="179"/>
    </location>
</feature>
<feature type="transmembrane region" description="Helical" evidence="11">
    <location>
        <begin position="191"/>
        <end position="212"/>
    </location>
</feature>
<feature type="transmembrane region" description="Helical" evidence="11">
    <location>
        <begin position="314"/>
        <end position="334"/>
    </location>
</feature>
<evidence type="ECO:0000256" key="11">
    <source>
        <dbReference type="SAM" id="Phobius"/>
    </source>
</evidence>
<evidence type="ECO:0000256" key="6">
    <source>
        <dbReference type="ARBA" id="ARBA00023040"/>
    </source>
</evidence>
<dbReference type="PROSITE" id="PS00649">
    <property type="entry name" value="G_PROTEIN_RECEP_F2_1"/>
    <property type="match status" value="1"/>
</dbReference>
<evidence type="ECO:0000313" key="14">
    <source>
        <dbReference type="Proteomes" id="UP000694941"/>
    </source>
</evidence>
<evidence type="ECO:0000259" key="12">
    <source>
        <dbReference type="PROSITE" id="PS50227"/>
    </source>
</evidence>
<dbReference type="InterPro" id="IPR000832">
    <property type="entry name" value="GPCR_2_secretin-like"/>
</dbReference>
<evidence type="ECO:0000256" key="7">
    <source>
        <dbReference type="ARBA" id="ARBA00023136"/>
    </source>
</evidence>
<reference evidence="15" key="1">
    <citation type="submission" date="2025-08" db="UniProtKB">
        <authorList>
            <consortium name="RefSeq"/>
        </authorList>
    </citation>
    <scope>IDENTIFICATION</scope>
    <source>
        <tissue evidence="15">Muscle</tissue>
    </source>
</reference>
<evidence type="ECO:0000256" key="10">
    <source>
        <dbReference type="ARBA" id="ARBA00023224"/>
    </source>
</evidence>
<comment type="similarity">
    <text evidence="2">Belongs to the G-protein coupled receptor 2 family.</text>
</comment>
<feature type="non-terminal residue" evidence="15">
    <location>
        <position position="1"/>
    </location>
</feature>
<keyword evidence="5 11" id="KW-1133">Transmembrane helix</keyword>
<gene>
    <name evidence="15" type="primary">LOC106475300</name>
</gene>
<accession>A0ABM1BZ67</accession>
<dbReference type="SUPFAM" id="SSF111418">
    <property type="entry name" value="Hormone receptor domain"/>
    <property type="match status" value="1"/>
</dbReference>
<dbReference type="Pfam" id="PF02793">
    <property type="entry name" value="HRM"/>
    <property type="match status" value="1"/>
</dbReference>
<keyword evidence="7 11" id="KW-0472">Membrane</keyword>
<feature type="transmembrane region" description="Helical" evidence="11">
    <location>
        <begin position="284"/>
        <end position="302"/>
    </location>
</feature>
<dbReference type="InterPro" id="IPR036445">
    <property type="entry name" value="GPCR_2_extracell_dom_sf"/>
</dbReference>
<dbReference type="SMART" id="SM00008">
    <property type="entry name" value="HormR"/>
    <property type="match status" value="1"/>
</dbReference>
<feature type="transmembrane region" description="Helical" evidence="11">
    <location>
        <begin position="118"/>
        <end position="137"/>
    </location>
</feature>
<sequence>SSFYCNTTWDGVSCWPTTVGGVSADISCFGELHGVRYDTSQNATRVCYDNGTWAPRSDYSRCRPLTENDDFLKVLWDVKEATTIYFIGYGVSLVALFIALWIFLYFKDLRCLRNTIHTHLIVTYILIYLTWIITASLQMGHSPSILATEAACILTIFLTYLMGTNFFWMFVEGLYLYILVVKTFSIESIKFHVYATIGWGLPALLILIWAPVKAYFSRVTSDLFLHQGCPWQSKDNYDYVFIVPVIGILLVNIFFLARIMWVLITKLRAATTFEQKQYRKAAKALLVLIPLLGVTYILVIVTPNHRTARVVFTYLQATLLSTQGLIVAILYCFFNGEVRNSLRHHMERWKMVRTLGGAPRHCMNYRPSQHGDVLHTYTSRTPGSRGSCVSFSTSTSFISGNNQNTHNKHVETTFTLLPIKHNVL</sequence>
<name>A0ABM1BZ67_LIMPO</name>
<evidence type="ECO:0000259" key="13">
    <source>
        <dbReference type="PROSITE" id="PS50261"/>
    </source>
</evidence>
<dbReference type="Gene3D" id="4.10.1240.10">
    <property type="entry name" value="GPCR, family 2, extracellular hormone receptor domain"/>
    <property type="match status" value="1"/>
</dbReference>
<evidence type="ECO:0000256" key="9">
    <source>
        <dbReference type="ARBA" id="ARBA00023180"/>
    </source>
</evidence>
<proteinExistence type="inferred from homology"/>
<evidence type="ECO:0000313" key="15">
    <source>
        <dbReference type="RefSeq" id="XP_013791446.1"/>
    </source>
</evidence>
<dbReference type="PANTHER" id="PTHR45620">
    <property type="entry name" value="PDF RECEPTOR-LIKE PROTEIN-RELATED"/>
    <property type="match status" value="1"/>
</dbReference>
<feature type="transmembrane region" description="Helical" evidence="11">
    <location>
        <begin position="84"/>
        <end position="106"/>
    </location>
</feature>
<keyword evidence="8" id="KW-0675">Receptor</keyword>
<dbReference type="InterPro" id="IPR017981">
    <property type="entry name" value="GPCR_2-like_7TM"/>
</dbReference>
<feature type="transmembrane region" description="Helical" evidence="11">
    <location>
        <begin position="239"/>
        <end position="264"/>
    </location>
</feature>
<dbReference type="Proteomes" id="UP000694941">
    <property type="component" value="Unplaced"/>
</dbReference>
<evidence type="ECO:0000256" key="3">
    <source>
        <dbReference type="ARBA" id="ARBA00022475"/>
    </source>
</evidence>
<keyword evidence="9" id="KW-0325">Glycoprotein</keyword>
<dbReference type="InterPro" id="IPR050332">
    <property type="entry name" value="GPCR_2"/>
</dbReference>
<keyword evidence="6" id="KW-0297">G-protein coupled receptor</keyword>
<keyword evidence="14" id="KW-1185">Reference proteome</keyword>